<dbReference type="NCBIfam" id="NF010805">
    <property type="entry name" value="PRK14209.1"/>
    <property type="match status" value="1"/>
</dbReference>
<feature type="transmembrane region" description="Helical" evidence="12">
    <location>
        <begin position="96"/>
        <end position="119"/>
    </location>
</feature>
<evidence type="ECO:0000256" key="11">
    <source>
        <dbReference type="ARBA" id="ARBA00035585"/>
    </source>
</evidence>
<comment type="caution">
    <text evidence="13">The sequence shown here is derived from an EMBL/GenBank/DDBJ whole genome shotgun (WGS) entry which is preliminary data.</text>
</comment>
<comment type="function">
    <text evidence="12">Fluoride-specific ion channel. Important for reducing fluoride concentration in the cell, thus reducing its toxicity.</text>
</comment>
<keyword evidence="7 12" id="KW-0406">Ion transport</keyword>
<dbReference type="PANTHER" id="PTHR28259">
    <property type="entry name" value="FLUORIDE EXPORT PROTEIN 1-RELATED"/>
    <property type="match status" value="1"/>
</dbReference>
<dbReference type="PANTHER" id="PTHR28259:SF1">
    <property type="entry name" value="FLUORIDE EXPORT PROTEIN 1-RELATED"/>
    <property type="match status" value="1"/>
</dbReference>
<dbReference type="Pfam" id="PF02537">
    <property type="entry name" value="CRCB"/>
    <property type="match status" value="1"/>
</dbReference>
<evidence type="ECO:0000256" key="7">
    <source>
        <dbReference type="ARBA" id="ARBA00023065"/>
    </source>
</evidence>
<keyword evidence="12" id="KW-0813">Transport</keyword>
<dbReference type="EMBL" id="VAFL01000011">
    <property type="protein sequence ID" value="TKW65700.1"/>
    <property type="molecule type" value="Genomic_DNA"/>
</dbReference>
<dbReference type="GO" id="GO:0046872">
    <property type="term" value="F:metal ion binding"/>
    <property type="evidence" value="ECO:0007669"/>
    <property type="project" value="UniProtKB-KW"/>
</dbReference>
<dbReference type="AlphaFoldDB" id="A0A533I6N1"/>
<keyword evidence="9 12" id="KW-0407">Ion channel</keyword>
<protein>
    <recommendedName>
        <fullName evidence="12">Fluoride-specific ion channel FluC</fullName>
    </recommendedName>
</protein>
<dbReference type="Proteomes" id="UP000315344">
    <property type="component" value="Unassembled WGS sequence"/>
</dbReference>
<evidence type="ECO:0000256" key="1">
    <source>
        <dbReference type="ARBA" id="ARBA00004651"/>
    </source>
</evidence>
<dbReference type="HAMAP" id="MF_00454">
    <property type="entry name" value="FluC"/>
    <property type="match status" value="1"/>
</dbReference>
<feature type="transmembrane region" description="Helical" evidence="12">
    <location>
        <begin position="34"/>
        <end position="58"/>
    </location>
</feature>
<keyword evidence="6 12" id="KW-0915">Sodium</keyword>
<comment type="catalytic activity">
    <reaction evidence="11">
        <text>fluoride(in) = fluoride(out)</text>
        <dbReference type="Rhea" id="RHEA:76159"/>
        <dbReference type="ChEBI" id="CHEBI:17051"/>
    </reaction>
    <physiologicalReaction direction="left-to-right" evidence="11">
        <dbReference type="Rhea" id="RHEA:76160"/>
    </physiologicalReaction>
</comment>
<proteinExistence type="inferred from homology"/>
<accession>A0A533I6N1</accession>
<feature type="binding site" evidence="12">
    <location>
        <position position="74"/>
    </location>
    <ligand>
        <name>Na(+)</name>
        <dbReference type="ChEBI" id="CHEBI:29101"/>
        <note>structural</note>
    </ligand>
</feature>
<keyword evidence="5 12" id="KW-1133">Transmembrane helix</keyword>
<evidence type="ECO:0000256" key="10">
    <source>
        <dbReference type="ARBA" id="ARBA00035120"/>
    </source>
</evidence>
<keyword evidence="12" id="KW-0479">Metal-binding</keyword>
<name>A0A533I6N1_PARDE</name>
<dbReference type="InterPro" id="IPR003691">
    <property type="entry name" value="FluC"/>
</dbReference>
<feature type="binding site" evidence="12">
    <location>
        <position position="77"/>
    </location>
    <ligand>
        <name>Na(+)</name>
        <dbReference type="ChEBI" id="CHEBI:29101"/>
        <note>structural</note>
    </ligand>
</feature>
<evidence type="ECO:0000256" key="8">
    <source>
        <dbReference type="ARBA" id="ARBA00023136"/>
    </source>
</evidence>
<keyword evidence="2 12" id="KW-1003">Cell membrane</keyword>
<comment type="subcellular location">
    <subcellularLocation>
        <location evidence="1 12">Cell membrane</location>
        <topology evidence="1 12">Multi-pass membrane protein</topology>
    </subcellularLocation>
</comment>
<keyword evidence="4 12" id="KW-0812">Transmembrane</keyword>
<comment type="similarity">
    <text evidence="10 12">Belongs to the fluoride channel Fluc/FEX (TC 1.A.43) family.</text>
</comment>
<evidence type="ECO:0000256" key="12">
    <source>
        <dbReference type="HAMAP-Rule" id="MF_00454"/>
    </source>
</evidence>
<evidence type="ECO:0000256" key="6">
    <source>
        <dbReference type="ARBA" id="ARBA00023053"/>
    </source>
</evidence>
<dbReference type="GO" id="GO:0062054">
    <property type="term" value="F:fluoride channel activity"/>
    <property type="evidence" value="ECO:0007669"/>
    <property type="project" value="UniProtKB-UniRule"/>
</dbReference>
<evidence type="ECO:0000313" key="14">
    <source>
        <dbReference type="Proteomes" id="UP000315344"/>
    </source>
</evidence>
<evidence type="ECO:0000256" key="4">
    <source>
        <dbReference type="ARBA" id="ARBA00022692"/>
    </source>
</evidence>
<evidence type="ECO:0000256" key="3">
    <source>
        <dbReference type="ARBA" id="ARBA00022519"/>
    </source>
</evidence>
<organism evidence="13 14">
    <name type="scientific">Paracoccus denitrificans</name>
    <dbReference type="NCBI Taxonomy" id="266"/>
    <lineage>
        <taxon>Bacteria</taxon>
        <taxon>Pseudomonadati</taxon>
        <taxon>Pseudomonadota</taxon>
        <taxon>Alphaproteobacteria</taxon>
        <taxon>Rhodobacterales</taxon>
        <taxon>Paracoccaceae</taxon>
        <taxon>Paracoccus</taxon>
    </lineage>
</organism>
<feature type="transmembrane region" description="Helical" evidence="12">
    <location>
        <begin position="65"/>
        <end position="90"/>
    </location>
</feature>
<evidence type="ECO:0000256" key="2">
    <source>
        <dbReference type="ARBA" id="ARBA00022475"/>
    </source>
</evidence>
<dbReference type="GO" id="GO:0005886">
    <property type="term" value="C:plasma membrane"/>
    <property type="evidence" value="ECO:0007669"/>
    <property type="project" value="UniProtKB-SubCell"/>
</dbReference>
<gene>
    <name evidence="12 13" type="primary">crcB</name>
    <name evidence="12" type="synonym">fluC</name>
    <name evidence="13" type="ORF">DI616_13880</name>
</gene>
<dbReference type="GO" id="GO:0140114">
    <property type="term" value="P:cellular detoxification of fluoride"/>
    <property type="evidence" value="ECO:0007669"/>
    <property type="project" value="UniProtKB-UniRule"/>
</dbReference>
<evidence type="ECO:0000256" key="9">
    <source>
        <dbReference type="ARBA" id="ARBA00023303"/>
    </source>
</evidence>
<keyword evidence="3" id="KW-0997">Cell inner membrane</keyword>
<reference evidence="13 14" key="1">
    <citation type="journal article" date="2017" name="Nat. Commun.">
        <title>In situ click chemistry generation of cyclooxygenase-2 inhibitors.</title>
        <authorList>
            <person name="Bhardwaj A."/>
            <person name="Kaur J."/>
            <person name="Wuest M."/>
            <person name="Wuest F."/>
        </authorList>
    </citation>
    <scope>NUCLEOTIDE SEQUENCE [LARGE SCALE GENOMIC DNA]</scope>
    <source>
        <strain evidence="13">S2_012_000_R3_94</strain>
    </source>
</reference>
<keyword evidence="8 12" id="KW-0472">Membrane</keyword>
<evidence type="ECO:0000313" key="13">
    <source>
        <dbReference type="EMBL" id="TKW65700.1"/>
    </source>
</evidence>
<sequence length="125" mass="12588">MTATFLLVAAGGAIGASARHAVNLTALRLFGPGFPVATLTVNVIGSLLMGLLVAWLGLRGTTYQAAFLMTGLLGGFTTFSAFSVDALVLIDRGQTGLALAYILGSVSLSLLAAFAGMAIGRGILA</sequence>
<evidence type="ECO:0000256" key="5">
    <source>
        <dbReference type="ARBA" id="ARBA00022989"/>
    </source>
</evidence>
<comment type="activity regulation">
    <text evidence="12">Na(+) is not transported, but it plays an essential structural role and its presence is essential for fluoride channel function.</text>
</comment>